<evidence type="ECO:0000256" key="1">
    <source>
        <dbReference type="SAM" id="MobiDB-lite"/>
    </source>
</evidence>
<feature type="region of interest" description="Disordered" evidence="1">
    <location>
        <begin position="137"/>
        <end position="156"/>
    </location>
</feature>
<proteinExistence type="predicted"/>
<feature type="transmembrane region" description="Helical" evidence="2">
    <location>
        <begin position="21"/>
        <end position="42"/>
    </location>
</feature>
<dbReference type="STRING" id="52442.SAMN05421880_1565"/>
<dbReference type="InterPro" id="IPR012495">
    <property type="entry name" value="TadE-like_dom"/>
</dbReference>
<dbReference type="AlphaFoldDB" id="A0A1I4UUE9"/>
<keyword evidence="2" id="KW-0812">Transmembrane</keyword>
<protein>
    <submittedName>
        <fullName evidence="4">Flp pilus assembly protein TadG</fullName>
    </submittedName>
</protein>
<dbReference type="EMBL" id="FOUF01000056">
    <property type="protein sequence ID" value="SFM92602.1"/>
    <property type="molecule type" value="Genomic_DNA"/>
</dbReference>
<keyword evidence="2" id="KW-0472">Membrane</keyword>
<keyword evidence="5" id="KW-1185">Reference proteome</keyword>
<dbReference type="Proteomes" id="UP000199561">
    <property type="component" value="Unassembled WGS sequence"/>
</dbReference>
<organism evidence="4 5">
    <name type="scientific">Nitrosomonas nitrosa</name>
    <dbReference type="NCBI Taxonomy" id="52442"/>
    <lineage>
        <taxon>Bacteria</taxon>
        <taxon>Pseudomonadati</taxon>
        <taxon>Pseudomonadota</taxon>
        <taxon>Betaproteobacteria</taxon>
        <taxon>Nitrosomonadales</taxon>
        <taxon>Nitrosomonadaceae</taxon>
        <taxon>Nitrosomonas</taxon>
    </lineage>
</organism>
<accession>A0A1I4UUE9</accession>
<evidence type="ECO:0000256" key="2">
    <source>
        <dbReference type="SAM" id="Phobius"/>
    </source>
</evidence>
<evidence type="ECO:0000313" key="5">
    <source>
        <dbReference type="Proteomes" id="UP000199561"/>
    </source>
</evidence>
<keyword evidence="2" id="KW-1133">Transmembrane helix</keyword>
<name>A0A1I4UUE9_9PROT</name>
<gene>
    <name evidence="4" type="ORF">SAMN05421880_1565</name>
</gene>
<evidence type="ECO:0000313" key="4">
    <source>
        <dbReference type="EMBL" id="SFM92602.1"/>
    </source>
</evidence>
<dbReference type="Pfam" id="PF07811">
    <property type="entry name" value="TadE"/>
    <property type="match status" value="1"/>
</dbReference>
<dbReference type="RefSeq" id="WP_090672669.1">
    <property type="nucleotide sequence ID" value="NZ_FOUF01000056.1"/>
</dbReference>
<sequence>MKSSQRIILKQQATHNIHQRGAAAVEFTLMATLLFTLLFGVVEMSRVLFYWNTATEATRLGARLAVVCDQDASVIKTKMQSILGVLSPSHIDVDYLPSGCTIDDCRSVTVSISGLTVSTLIPLIPLDIDMPPFSTTLPRESMISNDGKGNINPDCS</sequence>
<evidence type="ECO:0000259" key="3">
    <source>
        <dbReference type="Pfam" id="PF07811"/>
    </source>
</evidence>
<feature type="domain" description="TadE-like" evidence="3">
    <location>
        <begin position="21"/>
        <end position="63"/>
    </location>
</feature>
<reference evidence="4 5" key="1">
    <citation type="submission" date="2016-10" db="EMBL/GenBank/DDBJ databases">
        <authorList>
            <person name="de Groot N.N."/>
        </authorList>
    </citation>
    <scope>NUCLEOTIDE SEQUENCE [LARGE SCALE GENOMIC DNA]</scope>
    <source>
        <strain evidence="4 5">Nm146</strain>
    </source>
</reference>